<feature type="chain" id="PRO_5029534677" evidence="2">
    <location>
        <begin position="17"/>
        <end position="131"/>
    </location>
</feature>
<comment type="caution">
    <text evidence="3">The sequence shown here is derived from an EMBL/GenBank/DDBJ whole genome shotgun (WGS) entry which is preliminary data.</text>
</comment>
<protein>
    <submittedName>
        <fullName evidence="3">Uncharacterized protein</fullName>
    </submittedName>
</protein>
<keyword evidence="4" id="KW-1185">Reference proteome</keyword>
<reference evidence="3 4" key="1">
    <citation type="submission" date="2020-04" db="EMBL/GenBank/DDBJ databases">
        <title>Perkinsus chesapeaki whole genome sequence.</title>
        <authorList>
            <person name="Bogema D.R."/>
        </authorList>
    </citation>
    <scope>NUCLEOTIDE SEQUENCE [LARGE SCALE GENOMIC DNA]</scope>
    <source>
        <strain evidence="3">ATCC PRA-425</strain>
    </source>
</reference>
<evidence type="ECO:0000256" key="2">
    <source>
        <dbReference type="SAM" id="SignalP"/>
    </source>
</evidence>
<proteinExistence type="predicted"/>
<accession>A0A7J6MHU1</accession>
<feature type="region of interest" description="Disordered" evidence="1">
    <location>
        <begin position="27"/>
        <end position="50"/>
    </location>
</feature>
<gene>
    <name evidence="3" type="ORF">FOL47_001693</name>
</gene>
<keyword evidence="2" id="KW-0732">Signal</keyword>
<sequence>MSPIYYIALLSLMVDAIRINTLITNGPVDDGKDHPEEYWDPPPQTNGSSLIQLSVPGSLFINKIASGINSAKKLFPGQKVAEPGTAGALGGEQGEGQEEEFPDPEGPEPEKQLKSSETKGDVVIYEKSEFT</sequence>
<feature type="compositionally biased region" description="Acidic residues" evidence="1">
    <location>
        <begin position="95"/>
        <end position="107"/>
    </location>
</feature>
<name>A0A7J6MHU1_PERCH</name>
<organism evidence="3 4">
    <name type="scientific">Perkinsus chesapeaki</name>
    <name type="common">Clam parasite</name>
    <name type="synonym">Perkinsus andrewsi</name>
    <dbReference type="NCBI Taxonomy" id="330153"/>
    <lineage>
        <taxon>Eukaryota</taxon>
        <taxon>Sar</taxon>
        <taxon>Alveolata</taxon>
        <taxon>Perkinsozoa</taxon>
        <taxon>Perkinsea</taxon>
        <taxon>Perkinsida</taxon>
        <taxon>Perkinsidae</taxon>
        <taxon>Perkinsus</taxon>
    </lineage>
</organism>
<evidence type="ECO:0000313" key="4">
    <source>
        <dbReference type="Proteomes" id="UP000591131"/>
    </source>
</evidence>
<feature type="compositionally biased region" description="Basic and acidic residues" evidence="1">
    <location>
        <begin position="108"/>
        <end position="131"/>
    </location>
</feature>
<dbReference type="AlphaFoldDB" id="A0A7J6MHU1"/>
<feature type="signal peptide" evidence="2">
    <location>
        <begin position="1"/>
        <end position="16"/>
    </location>
</feature>
<dbReference type="Proteomes" id="UP000591131">
    <property type="component" value="Unassembled WGS sequence"/>
</dbReference>
<evidence type="ECO:0000256" key="1">
    <source>
        <dbReference type="SAM" id="MobiDB-lite"/>
    </source>
</evidence>
<evidence type="ECO:0000313" key="3">
    <source>
        <dbReference type="EMBL" id="KAF4671103.1"/>
    </source>
</evidence>
<feature type="region of interest" description="Disordered" evidence="1">
    <location>
        <begin position="79"/>
        <end position="131"/>
    </location>
</feature>
<dbReference type="EMBL" id="JAAPAO010000141">
    <property type="protein sequence ID" value="KAF4671103.1"/>
    <property type="molecule type" value="Genomic_DNA"/>
</dbReference>